<feature type="domain" description="DUF397" evidence="1">
    <location>
        <begin position="6"/>
        <end position="57"/>
    </location>
</feature>
<sequence>MSTNLEFRKSSYSGSNGNCVEVADTSDFSAVRDTQNRDLGTLTFSPAEWRAFLSTTKHDAR</sequence>
<gene>
    <name evidence="2" type="ORF">HGB44_18475</name>
</gene>
<comment type="caution">
    <text evidence="2">The sequence shown here is derived from an EMBL/GenBank/DDBJ whole genome shotgun (WGS) entry which is preliminary data.</text>
</comment>
<reference evidence="2 3" key="1">
    <citation type="submission" date="2020-04" db="EMBL/GenBank/DDBJ databases">
        <title>MicrobeNet Type strains.</title>
        <authorList>
            <person name="Nicholson A.C."/>
        </authorList>
    </citation>
    <scope>NUCLEOTIDE SEQUENCE [LARGE SCALE GENOMIC DNA]</scope>
    <source>
        <strain evidence="2 3">ATCC 23612</strain>
    </source>
</reference>
<dbReference type="RefSeq" id="WP_061082003.1">
    <property type="nucleotide sequence ID" value="NZ_JAAXPG010000017.1"/>
</dbReference>
<evidence type="ECO:0000313" key="2">
    <source>
        <dbReference type="EMBL" id="NKY99632.1"/>
    </source>
</evidence>
<keyword evidence="3" id="KW-1185">Reference proteome</keyword>
<proteinExistence type="predicted"/>
<accession>A0A7X6MF36</accession>
<dbReference type="EMBL" id="JAAXPG010000017">
    <property type="protein sequence ID" value="NKY99632.1"/>
    <property type="molecule type" value="Genomic_DNA"/>
</dbReference>
<dbReference type="AlphaFoldDB" id="A0A7X6MF36"/>
<dbReference type="Pfam" id="PF04149">
    <property type="entry name" value="DUF397"/>
    <property type="match status" value="1"/>
</dbReference>
<evidence type="ECO:0000259" key="1">
    <source>
        <dbReference type="Pfam" id="PF04149"/>
    </source>
</evidence>
<organism evidence="2 3">
    <name type="scientific">Nocardiopsis alborubida</name>
    <dbReference type="NCBI Taxonomy" id="146802"/>
    <lineage>
        <taxon>Bacteria</taxon>
        <taxon>Bacillati</taxon>
        <taxon>Actinomycetota</taxon>
        <taxon>Actinomycetes</taxon>
        <taxon>Streptosporangiales</taxon>
        <taxon>Nocardiopsidaceae</taxon>
        <taxon>Nocardiopsis</taxon>
    </lineage>
</organism>
<name>A0A7X6MF36_9ACTN</name>
<protein>
    <submittedName>
        <fullName evidence="2">DUF397 domain-containing protein</fullName>
    </submittedName>
</protein>
<dbReference type="Proteomes" id="UP000553209">
    <property type="component" value="Unassembled WGS sequence"/>
</dbReference>
<evidence type="ECO:0000313" key="3">
    <source>
        <dbReference type="Proteomes" id="UP000553209"/>
    </source>
</evidence>
<dbReference type="InterPro" id="IPR007278">
    <property type="entry name" value="DUF397"/>
</dbReference>